<dbReference type="PANTHER" id="PTHR11659:SF0">
    <property type="entry name" value="GLUTAMYL-TRNA(GLN) AMIDOTRANSFERASE SUBUNIT B, MITOCHONDRIAL"/>
    <property type="match status" value="1"/>
</dbReference>
<dbReference type="AlphaFoldDB" id="A0A5C6XL92"/>
<keyword evidence="6 10" id="KW-0648">Protein biosynthesis</keyword>
<dbReference type="SUPFAM" id="SSF89095">
    <property type="entry name" value="GatB/YqeY motif"/>
    <property type="match status" value="1"/>
</dbReference>
<keyword evidence="5 10" id="KW-0067">ATP-binding</keyword>
<evidence type="ECO:0000256" key="2">
    <source>
        <dbReference type="ARBA" id="ARBA00011123"/>
    </source>
</evidence>
<accession>A0A5C6XL92</accession>
<comment type="subunit">
    <text evidence="2 10">Heterotrimer of A, B and C subunits.</text>
</comment>
<dbReference type="GO" id="GO:0006412">
    <property type="term" value="P:translation"/>
    <property type="evidence" value="ECO:0007669"/>
    <property type="project" value="UniProtKB-UniRule"/>
</dbReference>
<dbReference type="PROSITE" id="PS01234">
    <property type="entry name" value="GATB"/>
    <property type="match status" value="1"/>
</dbReference>
<evidence type="ECO:0000256" key="8">
    <source>
        <dbReference type="ARBA" id="ARBA00047380"/>
    </source>
</evidence>
<comment type="function">
    <text evidence="7 10">Allows the formation of correctly charged Asn-tRNA(Asn) or Gln-tRNA(Gln) through the transamidation of misacylated Asp-tRNA(Asn) or Glu-tRNA(Gln) in organisms which lack either or both of asparaginyl-tRNA or glutaminyl-tRNA synthetases. The reaction takes place in the presence of glutamine and ATP through an activated phospho-Asp-tRNA(Asn) or phospho-Glu-tRNA(Gln).</text>
</comment>
<dbReference type="Pfam" id="PF02637">
    <property type="entry name" value="GatB_Yqey"/>
    <property type="match status" value="1"/>
</dbReference>
<dbReference type="SUPFAM" id="SSF55931">
    <property type="entry name" value="Glutamine synthetase/guanido kinase"/>
    <property type="match status" value="1"/>
</dbReference>
<dbReference type="SMART" id="SM00845">
    <property type="entry name" value="GatB_Yqey"/>
    <property type="match status" value="1"/>
</dbReference>
<proteinExistence type="inferred from homology"/>
<sequence>MTTTTYDTTRWQADIGLEIHCQLRTRTRLFSPGPLPATTDAAPNSLLTPFDLGLPGTLPRLNTRAVDLALVAGIALECDIALLSHFDRKHYLYPDLPKGYQLTQQERPICQKGRIRFEHEGQPHTLPLQRIHLEEDAGRSLHDALPGHTLVDLNRAGTPLIEIVTAPALHCPLATESALRALHRLMVWLNVCDGNLQEGSMRFDANISVRPAGSEEPGVRCELKNLNSFRFVREALTFEIDRHITLLQKGQTIRSQTRAYDDRARQTLLLRERDALPDYRFLRDPDLPPLVLDEARIARLRATHPEHPDALERRLATTFNLPPTIARTLAESLARATFFEDATAEFPPDLSDEARNARAQACANLLINTLLALLDADHPELSALAITPAQLASIATLLATGELSATVASTLCEEVARTGDDPLRIVEARALRQCRDPELLGGLVDAVIADHPDQRDAYRRGKTQLLGFFIGQAMRRAKVEPDPRLLTSIFRERLS</sequence>
<dbReference type="InterPro" id="IPR018027">
    <property type="entry name" value="Asn/Gln_amidotransferase"/>
</dbReference>
<evidence type="ECO:0000313" key="13">
    <source>
        <dbReference type="Proteomes" id="UP000321046"/>
    </source>
</evidence>
<name>A0A5C6XL92_9DELT</name>
<dbReference type="NCBIfam" id="NF004014">
    <property type="entry name" value="PRK05477.1-4"/>
    <property type="match status" value="1"/>
</dbReference>
<keyword evidence="4 10" id="KW-0547">Nucleotide-binding</keyword>
<dbReference type="InterPro" id="IPR006075">
    <property type="entry name" value="Asn/Gln-tRNA_Trfase_suB/E_cat"/>
</dbReference>
<dbReference type="InterPro" id="IPR003789">
    <property type="entry name" value="Asn/Gln_tRNA_amidoTrase-B-like"/>
</dbReference>
<dbReference type="InterPro" id="IPR004413">
    <property type="entry name" value="GatB"/>
</dbReference>
<dbReference type="NCBIfam" id="NF004012">
    <property type="entry name" value="PRK05477.1-2"/>
    <property type="match status" value="1"/>
</dbReference>
<dbReference type="EC" id="6.3.5.-" evidence="10"/>
<keyword evidence="12" id="KW-0808">Transferase</keyword>
<evidence type="ECO:0000256" key="4">
    <source>
        <dbReference type="ARBA" id="ARBA00022741"/>
    </source>
</evidence>
<comment type="caution">
    <text evidence="12">The sequence shown here is derived from an EMBL/GenBank/DDBJ whole genome shotgun (WGS) entry which is preliminary data.</text>
</comment>
<dbReference type="GO" id="GO:0070681">
    <property type="term" value="P:glutaminyl-tRNAGln biosynthesis via transamidation"/>
    <property type="evidence" value="ECO:0007669"/>
    <property type="project" value="TreeGrafter"/>
</dbReference>
<evidence type="ECO:0000256" key="7">
    <source>
        <dbReference type="ARBA" id="ARBA00024799"/>
    </source>
</evidence>
<dbReference type="Gene3D" id="1.10.10.410">
    <property type="match status" value="1"/>
</dbReference>
<dbReference type="GO" id="GO:0050567">
    <property type="term" value="F:glutaminyl-tRNA synthase (glutamine-hydrolyzing) activity"/>
    <property type="evidence" value="ECO:0007669"/>
    <property type="project" value="UniProtKB-UniRule"/>
</dbReference>
<evidence type="ECO:0000256" key="1">
    <source>
        <dbReference type="ARBA" id="ARBA00005306"/>
    </source>
</evidence>
<evidence type="ECO:0000256" key="9">
    <source>
        <dbReference type="ARBA" id="ARBA00047913"/>
    </source>
</evidence>
<dbReference type="InterPro" id="IPR023168">
    <property type="entry name" value="GatB_Yqey_C_2"/>
</dbReference>
<gene>
    <name evidence="10 12" type="primary">gatB</name>
    <name evidence="12" type="ORF">FRC96_02355</name>
</gene>
<dbReference type="NCBIfam" id="TIGR00133">
    <property type="entry name" value="gatB"/>
    <property type="match status" value="1"/>
</dbReference>
<dbReference type="RefSeq" id="WP_146972433.1">
    <property type="nucleotide sequence ID" value="NZ_VOSL01000013.1"/>
</dbReference>
<dbReference type="InterPro" id="IPR017958">
    <property type="entry name" value="Gln-tRNA_amidoTrfase_suB_CS"/>
</dbReference>
<keyword evidence="3 10" id="KW-0436">Ligase</keyword>
<evidence type="ECO:0000259" key="11">
    <source>
        <dbReference type="SMART" id="SM00845"/>
    </source>
</evidence>
<dbReference type="InterPro" id="IPR014746">
    <property type="entry name" value="Gln_synth/guanido_kin_cat_dom"/>
</dbReference>
<comment type="catalytic activity">
    <reaction evidence="9 10">
        <text>L-glutamyl-tRNA(Gln) + L-glutamine + ATP + H2O = L-glutaminyl-tRNA(Gln) + L-glutamate + ADP + phosphate + H(+)</text>
        <dbReference type="Rhea" id="RHEA:17521"/>
        <dbReference type="Rhea" id="RHEA-COMP:9681"/>
        <dbReference type="Rhea" id="RHEA-COMP:9684"/>
        <dbReference type="ChEBI" id="CHEBI:15377"/>
        <dbReference type="ChEBI" id="CHEBI:15378"/>
        <dbReference type="ChEBI" id="CHEBI:29985"/>
        <dbReference type="ChEBI" id="CHEBI:30616"/>
        <dbReference type="ChEBI" id="CHEBI:43474"/>
        <dbReference type="ChEBI" id="CHEBI:58359"/>
        <dbReference type="ChEBI" id="CHEBI:78520"/>
        <dbReference type="ChEBI" id="CHEBI:78521"/>
        <dbReference type="ChEBI" id="CHEBI:456216"/>
    </reaction>
</comment>
<comment type="catalytic activity">
    <reaction evidence="8 10">
        <text>L-aspartyl-tRNA(Asn) + L-glutamine + ATP + H2O = L-asparaginyl-tRNA(Asn) + L-glutamate + ADP + phosphate + 2 H(+)</text>
        <dbReference type="Rhea" id="RHEA:14513"/>
        <dbReference type="Rhea" id="RHEA-COMP:9674"/>
        <dbReference type="Rhea" id="RHEA-COMP:9677"/>
        <dbReference type="ChEBI" id="CHEBI:15377"/>
        <dbReference type="ChEBI" id="CHEBI:15378"/>
        <dbReference type="ChEBI" id="CHEBI:29985"/>
        <dbReference type="ChEBI" id="CHEBI:30616"/>
        <dbReference type="ChEBI" id="CHEBI:43474"/>
        <dbReference type="ChEBI" id="CHEBI:58359"/>
        <dbReference type="ChEBI" id="CHEBI:78515"/>
        <dbReference type="ChEBI" id="CHEBI:78516"/>
        <dbReference type="ChEBI" id="CHEBI:456216"/>
    </reaction>
</comment>
<evidence type="ECO:0000256" key="3">
    <source>
        <dbReference type="ARBA" id="ARBA00022598"/>
    </source>
</evidence>
<dbReference type="InterPro" id="IPR017959">
    <property type="entry name" value="Asn/Gln-tRNA_amidoTrfase_suB/E"/>
</dbReference>
<dbReference type="GO" id="GO:0005524">
    <property type="term" value="F:ATP binding"/>
    <property type="evidence" value="ECO:0007669"/>
    <property type="project" value="UniProtKB-KW"/>
</dbReference>
<dbReference type="GO" id="GO:0030956">
    <property type="term" value="C:glutamyl-tRNA(Gln) amidotransferase complex"/>
    <property type="evidence" value="ECO:0007669"/>
    <property type="project" value="TreeGrafter"/>
</dbReference>
<comment type="similarity">
    <text evidence="1 10">Belongs to the GatB/GatE family. GatB subfamily.</text>
</comment>
<dbReference type="EMBL" id="VOSL01000013">
    <property type="protein sequence ID" value="TXD42749.1"/>
    <property type="molecule type" value="Genomic_DNA"/>
</dbReference>
<feature type="domain" description="Asn/Gln amidotransferase" evidence="11">
    <location>
        <begin position="337"/>
        <end position="494"/>
    </location>
</feature>
<evidence type="ECO:0000313" key="12">
    <source>
        <dbReference type="EMBL" id="TXD42749.1"/>
    </source>
</evidence>
<evidence type="ECO:0000256" key="10">
    <source>
        <dbReference type="HAMAP-Rule" id="MF_00121"/>
    </source>
</evidence>
<dbReference type="Pfam" id="PF02934">
    <property type="entry name" value="GatB_N"/>
    <property type="match status" value="1"/>
</dbReference>
<dbReference type="PANTHER" id="PTHR11659">
    <property type="entry name" value="GLUTAMYL-TRNA GLN AMIDOTRANSFERASE SUBUNIT B MITOCHONDRIAL AND PROKARYOTIC PET112-RELATED"/>
    <property type="match status" value="1"/>
</dbReference>
<dbReference type="GO" id="GO:0050566">
    <property type="term" value="F:asparaginyl-tRNA synthase (glutamine-hydrolyzing) activity"/>
    <property type="evidence" value="ECO:0007669"/>
    <property type="project" value="RHEA"/>
</dbReference>
<dbReference type="OrthoDB" id="9804078at2"/>
<evidence type="ECO:0000256" key="6">
    <source>
        <dbReference type="ARBA" id="ARBA00022917"/>
    </source>
</evidence>
<organism evidence="12 13">
    <name type="scientific">Lujinxingia vulgaris</name>
    <dbReference type="NCBI Taxonomy" id="2600176"/>
    <lineage>
        <taxon>Bacteria</taxon>
        <taxon>Deltaproteobacteria</taxon>
        <taxon>Bradymonadales</taxon>
        <taxon>Lujinxingiaceae</taxon>
        <taxon>Lujinxingia</taxon>
    </lineage>
</organism>
<dbReference type="HAMAP" id="MF_00121">
    <property type="entry name" value="GatB"/>
    <property type="match status" value="1"/>
</dbReference>
<protein>
    <recommendedName>
        <fullName evidence="10">Aspartyl/glutamyl-tRNA(Asn/Gln) amidotransferase subunit B</fullName>
        <shortName evidence="10">Asp/Glu-ADT subunit B</shortName>
        <ecNumber evidence="10">6.3.5.-</ecNumber>
    </recommendedName>
</protein>
<dbReference type="GO" id="GO:0016740">
    <property type="term" value="F:transferase activity"/>
    <property type="evidence" value="ECO:0007669"/>
    <property type="project" value="UniProtKB-KW"/>
</dbReference>
<reference evidence="12 13" key="1">
    <citation type="submission" date="2019-08" db="EMBL/GenBank/DDBJ databases">
        <title>Bradymonadales sp. TMQ2.</title>
        <authorList>
            <person name="Liang Q."/>
        </authorList>
    </citation>
    <scope>NUCLEOTIDE SEQUENCE [LARGE SCALE GENOMIC DNA]</scope>
    <source>
        <strain evidence="12 13">TMQ2</strain>
    </source>
</reference>
<dbReference type="Proteomes" id="UP000321046">
    <property type="component" value="Unassembled WGS sequence"/>
</dbReference>
<evidence type="ECO:0000256" key="5">
    <source>
        <dbReference type="ARBA" id="ARBA00022840"/>
    </source>
</evidence>